<proteinExistence type="predicted"/>
<evidence type="ECO:0000256" key="1">
    <source>
        <dbReference type="SAM" id="MobiDB-lite"/>
    </source>
</evidence>
<dbReference type="EMBL" id="CAIIXF020000012">
    <property type="protein sequence ID" value="CAH1802575.1"/>
    <property type="molecule type" value="Genomic_DNA"/>
</dbReference>
<evidence type="ECO:0000313" key="3">
    <source>
        <dbReference type="EMBL" id="CAH1802575.1"/>
    </source>
</evidence>
<organism evidence="3 4">
    <name type="scientific">Owenia fusiformis</name>
    <name type="common">Polychaete worm</name>
    <dbReference type="NCBI Taxonomy" id="6347"/>
    <lineage>
        <taxon>Eukaryota</taxon>
        <taxon>Metazoa</taxon>
        <taxon>Spiralia</taxon>
        <taxon>Lophotrochozoa</taxon>
        <taxon>Annelida</taxon>
        <taxon>Polychaeta</taxon>
        <taxon>Sedentaria</taxon>
        <taxon>Canalipalpata</taxon>
        <taxon>Sabellida</taxon>
        <taxon>Oweniida</taxon>
        <taxon>Oweniidae</taxon>
        <taxon>Owenia</taxon>
    </lineage>
</organism>
<dbReference type="Proteomes" id="UP000749559">
    <property type="component" value="Unassembled WGS sequence"/>
</dbReference>
<keyword evidence="2" id="KW-0812">Transmembrane</keyword>
<keyword evidence="2" id="KW-0472">Membrane</keyword>
<accession>A0A8J1XPM2</accession>
<dbReference type="AlphaFoldDB" id="A0A8J1XPM2"/>
<feature type="non-terminal residue" evidence="3">
    <location>
        <position position="413"/>
    </location>
</feature>
<keyword evidence="2" id="KW-1133">Transmembrane helix</keyword>
<reference evidence="3" key="1">
    <citation type="submission" date="2022-03" db="EMBL/GenBank/DDBJ databases">
        <authorList>
            <person name="Martin C."/>
        </authorList>
    </citation>
    <scope>NUCLEOTIDE SEQUENCE</scope>
</reference>
<name>A0A8J1XPM2_OWEFU</name>
<comment type="caution">
    <text evidence="3">The sequence shown here is derived from an EMBL/GenBank/DDBJ whole genome shotgun (WGS) entry which is preliminary data.</text>
</comment>
<feature type="region of interest" description="Disordered" evidence="1">
    <location>
        <begin position="137"/>
        <end position="159"/>
    </location>
</feature>
<evidence type="ECO:0000256" key="2">
    <source>
        <dbReference type="SAM" id="Phobius"/>
    </source>
</evidence>
<feature type="transmembrane region" description="Helical" evidence="2">
    <location>
        <begin position="361"/>
        <end position="384"/>
    </location>
</feature>
<feature type="compositionally biased region" description="Low complexity" evidence="1">
    <location>
        <begin position="142"/>
        <end position="159"/>
    </location>
</feature>
<keyword evidence="4" id="KW-1185">Reference proteome</keyword>
<sequence>IVSEMSVNMFIAEVDYLILVGLTIFRGLSAITCGSGEYSTSYNCLAIQSSPSAAACPVYDIVPPPSWSPTCQGPGGFWYIHVGGLDTAWVSGSDAMCLSTGRVPVAFGTQPCQYKSSLSVCEEMLVHAGCSWKATTQADTQPTTTETTKTEPTTTKPTTIEPITTKSITTEPTTNKQTTAELITIELTTAKPTTSEHTTAKPTTIELTTTERPTTKPATTELTTTAPITIEASTTTPITSAPTTTDPATAELTISEQNTVEHTTAIMAVEPNTTQNDTTFHANEPSTGHFAAFNFTLTTNKGLTNTDANTPQASETTSLFTLNETQSKTFTPGNVKTHPDISQYQYVNGMYFATDVASLTIGGFGIAIFLSIIGAVILVDVMTIKNNIIPKKKYARRGRLRKDISQLLLLDIE</sequence>
<evidence type="ECO:0000313" key="4">
    <source>
        <dbReference type="Proteomes" id="UP000749559"/>
    </source>
</evidence>
<protein>
    <submittedName>
        <fullName evidence="3">Uncharacterized protein</fullName>
    </submittedName>
</protein>
<gene>
    <name evidence="3" type="ORF">OFUS_LOCUS26243</name>
</gene>